<evidence type="ECO:0000313" key="2">
    <source>
        <dbReference type="EMBL" id="GFG38882.1"/>
    </source>
</evidence>
<dbReference type="InParanoid" id="A0A6L2Q5S7"/>
<reference evidence="3" key="1">
    <citation type="submission" date="2020-01" db="EMBL/GenBank/DDBJ databases">
        <title>Draft genome sequence of the Termite Coptotermes fromosanus.</title>
        <authorList>
            <person name="Itakura S."/>
            <person name="Yosikawa Y."/>
            <person name="Umezawa K."/>
        </authorList>
    </citation>
    <scope>NUCLEOTIDE SEQUENCE [LARGE SCALE GENOMIC DNA]</scope>
</reference>
<accession>A0A6L2Q5S7</accession>
<comment type="caution">
    <text evidence="2">The sequence shown here is derived from an EMBL/GenBank/DDBJ whole genome shotgun (WGS) entry which is preliminary data.</text>
</comment>
<evidence type="ECO:0000313" key="3">
    <source>
        <dbReference type="Proteomes" id="UP000502823"/>
    </source>
</evidence>
<dbReference type="AlphaFoldDB" id="A0A6L2Q5S7"/>
<dbReference type="Gene3D" id="3.40.50.1110">
    <property type="entry name" value="SGNH hydrolase"/>
    <property type="match status" value="1"/>
</dbReference>
<dbReference type="InterPro" id="IPR036514">
    <property type="entry name" value="SGNH_hydro_sf"/>
</dbReference>
<feature type="region of interest" description="Disordered" evidence="1">
    <location>
        <begin position="266"/>
        <end position="290"/>
    </location>
</feature>
<dbReference type="SUPFAM" id="SSF52266">
    <property type="entry name" value="SGNH hydrolase"/>
    <property type="match status" value="1"/>
</dbReference>
<keyword evidence="3" id="KW-1185">Reference proteome</keyword>
<dbReference type="EMBL" id="BLKM01000832">
    <property type="protein sequence ID" value="GFG38882.1"/>
    <property type="molecule type" value="Genomic_DNA"/>
</dbReference>
<organism evidence="2 3">
    <name type="scientific">Coptotermes formosanus</name>
    <name type="common">Formosan subterranean termite</name>
    <dbReference type="NCBI Taxonomy" id="36987"/>
    <lineage>
        <taxon>Eukaryota</taxon>
        <taxon>Metazoa</taxon>
        <taxon>Ecdysozoa</taxon>
        <taxon>Arthropoda</taxon>
        <taxon>Hexapoda</taxon>
        <taxon>Insecta</taxon>
        <taxon>Pterygota</taxon>
        <taxon>Neoptera</taxon>
        <taxon>Polyneoptera</taxon>
        <taxon>Dictyoptera</taxon>
        <taxon>Blattodea</taxon>
        <taxon>Blattoidea</taxon>
        <taxon>Termitoidae</taxon>
        <taxon>Rhinotermitidae</taxon>
        <taxon>Coptotermes</taxon>
    </lineage>
</organism>
<dbReference type="OrthoDB" id="6624170at2759"/>
<sequence>MIEMCGTVCENCEHHERLRLELHKTLLELRSALTIIKLLHENGNQTQPVCEWTSGQKPDQVGISARDTGREGTWMLVNPDRNKRLRKPVTRYSQSLPRSVNRYEVLKNLDESKKGDANPRSGAGLEVITDTARKEIDGLTKEDVVVVLGGTNNIAKNESEKGIVLISNFVKQRKHTNILIVNAPQRYDLAATSCVNNEVTIHNRKLYKRMKAFEYVKIIDSEVHREYFTKHGMHVNTMGKELMARRITQHIRKTFLVRQTPPITLKWRQESMDNDQEGDKAKGKETQSRT</sequence>
<protein>
    <submittedName>
        <fullName evidence="2">Uncharacterized protein</fullName>
    </submittedName>
</protein>
<name>A0A6L2Q5S7_COPFO</name>
<evidence type="ECO:0000256" key="1">
    <source>
        <dbReference type="SAM" id="MobiDB-lite"/>
    </source>
</evidence>
<dbReference type="Proteomes" id="UP000502823">
    <property type="component" value="Unassembled WGS sequence"/>
</dbReference>
<gene>
    <name evidence="2" type="ORF">Cfor_02189</name>
</gene>
<feature type="compositionally biased region" description="Basic and acidic residues" evidence="1">
    <location>
        <begin position="267"/>
        <end position="290"/>
    </location>
</feature>
<proteinExistence type="predicted"/>